<evidence type="ECO:0000313" key="4">
    <source>
        <dbReference type="Proteomes" id="UP000245884"/>
    </source>
</evidence>
<dbReference type="AlphaFoldDB" id="A0A316UP73"/>
<dbReference type="EMBL" id="KZ819669">
    <property type="protein sequence ID" value="PWN27087.1"/>
    <property type="molecule type" value="Genomic_DNA"/>
</dbReference>
<evidence type="ECO:0000313" key="3">
    <source>
        <dbReference type="EMBL" id="PWN27087.1"/>
    </source>
</evidence>
<dbReference type="RefSeq" id="XP_025361699.1">
    <property type="nucleotide sequence ID" value="XM_025508291.1"/>
</dbReference>
<dbReference type="Proteomes" id="UP000245884">
    <property type="component" value="Unassembled WGS sequence"/>
</dbReference>
<keyword evidence="2" id="KW-0732">Signal</keyword>
<protein>
    <submittedName>
        <fullName evidence="3">Uncharacterized protein</fullName>
    </submittedName>
</protein>
<sequence>MRSSSSTASSRRSSHGRALLGLLIIALLATLSNAAPTQPGGNVIIAGVGQLEPALAGEASSLPATQQPLERSHHESRSAQFVKRGMTENAVLGARTFSSGGMGSSRSRVGRPRLMPFPALDEPIRRVGGLMEAVRTRGY</sequence>
<keyword evidence="4" id="KW-1185">Reference proteome</keyword>
<gene>
    <name evidence="3" type="ORF">BDZ90DRAFT_260759</name>
</gene>
<dbReference type="GeneID" id="37030114"/>
<feature type="signal peptide" evidence="2">
    <location>
        <begin position="1"/>
        <end position="34"/>
    </location>
</feature>
<feature type="chain" id="PRO_5016282356" evidence="2">
    <location>
        <begin position="35"/>
        <end position="139"/>
    </location>
</feature>
<reference evidence="3 4" key="1">
    <citation type="journal article" date="2018" name="Mol. Biol. Evol.">
        <title>Broad Genomic Sampling Reveals a Smut Pathogenic Ancestry of the Fungal Clade Ustilaginomycotina.</title>
        <authorList>
            <person name="Kijpornyongpan T."/>
            <person name="Mondo S.J."/>
            <person name="Barry K."/>
            <person name="Sandor L."/>
            <person name="Lee J."/>
            <person name="Lipzen A."/>
            <person name="Pangilinan J."/>
            <person name="LaButti K."/>
            <person name="Hainaut M."/>
            <person name="Henrissat B."/>
            <person name="Grigoriev I.V."/>
            <person name="Spatafora J.W."/>
            <person name="Aime M.C."/>
        </authorList>
    </citation>
    <scope>NUCLEOTIDE SEQUENCE [LARGE SCALE GENOMIC DNA]</scope>
    <source>
        <strain evidence="3 4">MCA 5214</strain>
    </source>
</reference>
<evidence type="ECO:0000256" key="1">
    <source>
        <dbReference type="SAM" id="MobiDB-lite"/>
    </source>
</evidence>
<accession>A0A316UP73</accession>
<feature type="region of interest" description="Disordered" evidence="1">
    <location>
        <begin position="95"/>
        <end position="114"/>
    </location>
</feature>
<name>A0A316UP73_9BASI</name>
<proteinExistence type="predicted"/>
<organism evidence="3 4">
    <name type="scientific">Jaminaea rosea</name>
    <dbReference type="NCBI Taxonomy" id="1569628"/>
    <lineage>
        <taxon>Eukaryota</taxon>
        <taxon>Fungi</taxon>
        <taxon>Dikarya</taxon>
        <taxon>Basidiomycota</taxon>
        <taxon>Ustilaginomycotina</taxon>
        <taxon>Exobasidiomycetes</taxon>
        <taxon>Microstromatales</taxon>
        <taxon>Microstromatales incertae sedis</taxon>
        <taxon>Jaminaea</taxon>
    </lineage>
</organism>
<evidence type="ECO:0000256" key="2">
    <source>
        <dbReference type="SAM" id="SignalP"/>
    </source>
</evidence>
<feature type="region of interest" description="Disordered" evidence="1">
    <location>
        <begin position="57"/>
        <end position="82"/>
    </location>
</feature>